<gene>
    <name evidence="1" type="ORF">EAS64_33825</name>
</gene>
<accession>A0A6P2BQL6</accession>
<keyword evidence="2" id="KW-1185">Reference proteome</keyword>
<proteinExistence type="predicted"/>
<evidence type="ECO:0000313" key="2">
    <source>
        <dbReference type="Proteomes" id="UP000460272"/>
    </source>
</evidence>
<dbReference type="Proteomes" id="UP000460272">
    <property type="component" value="Unassembled WGS sequence"/>
</dbReference>
<name>A0A6P2BQL6_9ACTN</name>
<dbReference type="RefSeq" id="WP_145859677.1">
    <property type="nucleotide sequence ID" value="NZ_RPFW01000007.1"/>
</dbReference>
<comment type="caution">
    <text evidence="1">The sequence shown here is derived from an EMBL/GenBank/DDBJ whole genome shotgun (WGS) entry which is preliminary data.</text>
</comment>
<reference evidence="1 2" key="1">
    <citation type="submission" date="2018-11" db="EMBL/GenBank/DDBJ databases">
        <title>Trebonia kvetii gen.nov., sp.nov., a novel acidophilic actinobacterium, and proposal of the new actinobacterial family Treboniaceae fam. nov.</title>
        <authorList>
            <person name="Rapoport D."/>
            <person name="Sagova-Mareckova M."/>
            <person name="Sedlacek I."/>
            <person name="Provaznik J."/>
            <person name="Kralova S."/>
            <person name="Pavlinic D."/>
            <person name="Benes V."/>
            <person name="Kopecky J."/>
        </authorList>
    </citation>
    <scope>NUCLEOTIDE SEQUENCE [LARGE SCALE GENOMIC DNA]</scope>
    <source>
        <strain evidence="1 2">15Tr583</strain>
    </source>
</reference>
<evidence type="ECO:0000313" key="1">
    <source>
        <dbReference type="EMBL" id="TVZ01260.1"/>
    </source>
</evidence>
<organism evidence="1 2">
    <name type="scientific">Trebonia kvetii</name>
    <dbReference type="NCBI Taxonomy" id="2480626"/>
    <lineage>
        <taxon>Bacteria</taxon>
        <taxon>Bacillati</taxon>
        <taxon>Actinomycetota</taxon>
        <taxon>Actinomycetes</taxon>
        <taxon>Streptosporangiales</taxon>
        <taxon>Treboniaceae</taxon>
        <taxon>Trebonia</taxon>
    </lineage>
</organism>
<sequence length="137" mass="15383">MKRLEREGYPVISGPEAVIEILEERLSVQVGFARALDTLVKRLAETEALRYENRAGEQLRGELQAWMKVNEQVAKLGMDYVKIGLDERKVRLAEAQAAILLGVIDAVIRRLELSSDQKRIAAVVIPEELERVSIEGS</sequence>
<dbReference type="AlphaFoldDB" id="A0A6P2BQL6"/>
<dbReference type="EMBL" id="RPFW01000007">
    <property type="protein sequence ID" value="TVZ01260.1"/>
    <property type="molecule type" value="Genomic_DNA"/>
</dbReference>
<protein>
    <submittedName>
        <fullName evidence="1">Uncharacterized protein</fullName>
    </submittedName>
</protein>